<dbReference type="EMBL" id="CP002059">
    <property type="protein sequence ID" value="ADI65538.1"/>
    <property type="molecule type" value="Genomic_DNA"/>
</dbReference>
<accession>D7E5H8</accession>
<evidence type="ECO:0000313" key="3">
    <source>
        <dbReference type="Proteomes" id="UP000001511"/>
    </source>
</evidence>
<dbReference type="InterPro" id="IPR036518">
    <property type="entry name" value="CobE/GbiG_C_sf"/>
</dbReference>
<dbReference type="GO" id="GO:0009236">
    <property type="term" value="P:cobalamin biosynthetic process"/>
    <property type="evidence" value="ECO:0007669"/>
    <property type="project" value="InterPro"/>
</dbReference>
<dbReference type="Proteomes" id="UP000001511">
    <property type="component" value="Chromosome"/>
</dbReference>
<dbReference type="HOGENOM" id="CLU_087913_0_2_3"/>
<sequence length="141" mass="15034">MQVELLNSQVLWVGIGCQKGTSGKLISIAIENILLDTQFTYSAIAGIATIESKASEMGLREFCRVHNFPLKTFTAEILAGVNVPNPAKIIAQIVGTPSVAEASAILAATEISSQMRLLVPKQIFRLPEDAGVVTVAIAQRV</sequence>
<dbReference type="Pfam" id="PF01890">
    <property type="entry name" value="CbiG_C"/>
    <property type="match status" value="1"/>
</dbReference>
<feature type="domain" description="CobE/GbiG C-terminal" evidence="1">
    <location>
        <begin position="11"/>
        <end position="138"/>
    </location>
</feature>
<evidence type="ECO:0000313" key="2">
    <source>
        <dbReference type="EMBL" id="ADI65538.1"/>
    </source>
</evidence>
<dbReference type="InterPro" id="IPR002750">
    <property type="entry name" value="CobE/GbiG_C"/>
</dbReference>
<reference evidence="2 3" key="1">
    <citation type="journal article" date="2010" name="PLoS ONE">
        <title>Genome erosion in a nitrogen-fixing vertically transmitted endosymbiotic multicellular cyanobacterium.</title>
        <authorList>
            <person name="Ran L."/>
            <person name="Larsson J."/>
            <person name="Vigil-Stenman T."/>
            <person name="Nylander J.A."/>
            <person name="Ininbergs K."/>
            <person name="Zheng W.W."/>
            <person name="Lapidus A."/>
            <person name="Lowry S."/>
            <person name="Haselkorn R."/>
            <person name="Bergman B."/>
        </authorList>
    </citation>
    <scope>NUCLEOTIDE SEQUENCE [LARGE SCALE GENOMIC DNA]</scope>
    <source>
        <strain evidence="2 3">0708</strain>
    </source>
</reference>
<proteinExistence type="predicted"/>
<dbReference type="PANTHER" id="PTHR37477:SF1">
    <property type="entry name" value="COBALT-PRECORRIN-5A HYDROLASE"/>
    <property type="match status" value="1"/>
</dbReference>
<dbReference type="InterPro" id="IPR052553">
    <property type="entry name" value="CbiG_hydrolase"/>
</dbReference>
<name>D7E5H8_NOSA0</name>
<dbReference type="RefSeq" id="WP_013192550.1">
    <property type="nucleotide sequence ID" value="NC_014248.1"/>
</dbReference>
<gene>
    <name evidence="2" type="ordered locus">Aazo_4089</name>
</gene>
<dbReference type="Gene3D" id="3.30.420.180">
    <property type="entry name" value="CobE/GbiG C-terminal domain"/>
    <property type="match status" value="1"/>
</dbReference>
<dbReference type="AlphaFoldDB" id="D7E5H8"/>
<dbReference type="PANTHER" id="PTHR37477">
    <property type="entry name" value="COBALT-PRECORRIN-5A HYDROLASE"/>
    <property type="match status" value="1"/>
</dbReference>
<dbReference type="SUPFAM" id="SSF159664">
    <property type="entry name" value="CobE/GbiG C-terminal domain-like"/>
    <property type="match status" value="1"/>
</dbReference>
<keyword evidence="3" id="KW-1185">Reference proteome</keyword>
<dbReference type="STRING" id="551115.Aazo_4089"/>
<dbReference type="eggNOG" id="COG2073">
    <property type="taxonomic scope" value="Bacteria"/>
</dbReference>
<evidence type="ECO:0000259" key="1">
    <source>
        <dbReference type="Pfam" id="PF01890"/>
    </source>
</evidence>
<dbReference type="KEGG" id="naz:Aazo_4089"/>
<dbReference type="OrthoDB" id="9772960at2"/>
<protein>
    <submittedName>
        <fullName evidence="2">Cobalamin (Vitamin B12) biosynthesis CbiG protein</fullName>
    </submittedName>
</protein>
<organism evidence="2 3">
    <name type="scientific">Nostoc azollae (strain 0708)</name>
    <name type="common">Anabaena azollae (strain 0708)</name>
    <dbReference type="NCBI Taxonomy" id="551115"/>
    <lineage>
        <taxon>Bacteria</taxon>
        <taxon>Bacillati</taxon>
        <taxon>Cyanobacteriota</taxon>
        <taxon>Cyanophyceae</taxon>
        <taxon>Nostocales</taxon>
        <taxon>Nostocaceae</taxon>
        <taxon>Trichormus</taxon>
    </lineage>
</organism>